<keyword evidence="5 9" id="KW-0472">Membrane</keyword>
<dbReference type="InterPro" id="IPR017452">
    <property type="entry name" value="GPCR_Rhodpsn_7TM"/>
</dbReference>
<evidence type="ECO:0000256" key="1">
    <source>
        <dbReference type="ARBA" id="ARBA00004141"/>
    </source>
</evidence>
<dbReference type="GO" id="GO:0004930">
    <property type="term" value="F:G protein-coupled receptor activity"/>
    <property type="evidence" value="ECO:0007669"/>
    <property type="project" value="UniProtKB-KW"/>
</dbReference>
<feature type="transmembrane region" description="Helical" evidence="9">
    <location>
        <begin position="227"/>
        <end position="257"/>
    </location>
</feature>
<dbReference type="PROSITE" id="PS50262">
    <property type="entry name" value="G_PROTEIN_RECEP_F1_2"/>
    <property type="match status" value="1"/>
</dbReference>
<proteinExistence type="inferred from homology"/>
<keyword evidence="2 8" id="KW-0812">Transmembrane</keyword>
<evidence type="ECO:0000256" key="4">
    <source>
        <dbReference type="ARBA" id="ARBA00023040"/>
    </source>
</evidence>
<keyword evidence="7 8" id="KW-0807">Transducer</keyword>
<dbReference type="Pfam" id="PF00001">
    <property type="entry name" value="7tm_1"/>
    <property type="match status" value="1"/>
</dbReference>
<evidence type="ECO:0000256" key="8">
    <source>
        <dbReference type="RuleBase" id="RU000688"/>
    </source>
</evidence>
<evidence type="ECO:0000256" key="7">
    <source>
        <dbReference type="ARBA" id="ARBA00023224"/>
    </source>
</evidence>
<feature type="transmembrane region" description="Helical" evidence="9">
    <location>
        <begin position="102"/>
        <end position="125"/>
    </location>
</feature>
<dbReference type="GO" id="GO:0005886">
    <property type="term" value="C:plasma membrane"/>
    <property type="evidence" value="ECO:0007669"/>
    <property type="project" value="TreeGrafter"/>
</dbReference>
<dbReference type="AlphaFoldDB" id="A0A914AAT2"/>
<feature type="transmembrane region" description="Helical" evidence="9">
    <location>
        <begin position="146"/>
        <end position="167"/>
    </location>
</feature>
<dbReference type="Gene3D" id="1.20.1070.10">
    <property type="entry name" value="Rhodopsin 7-helix transmembrane proteins"/>
    <property type="match status" value="1"/>
</dbReference>
<feature type="transmembrane region" description="Helical" evidence="9">
    <location>
        <begin position="179"/>
        <end position="206"/>
    </location>
</feature>
<name>A0A914AAT2_PATMI</name>
<keyword evidence="4 8" id="KW-0297">G-protein coupled receptor</keyword>
<dbReference type="CDD" id="cd00637">
    <property type="entry name" value="7tm_classA_rhodopsin-like"/>
    <property type="match status" value="1"/>
</dbReference>
<dbReference type="SMART" id="SM01381">
    <property type="entry name" value="7TM_GPCR_Srsx"/>
    <property type="match status" value="1"/>
</dbReference>
<feature type="transmembrane region" description="Helical" evidence="9">
    <location>
        <begin position="68"/>
        <end position="90"/>
    </location>
</feature>
<feature type="domain" description="G-protein coupled receptors family 1 profile" evidence="10">
    <location>
        <begin position="47"/>
        <end position="293"/>
    </location>
</feature>
<dbReference type="Proteomes" id="UP000887568">
    <property type="component" value="Unplaced"/>
</dbReference>
<dbReference type="OrthoDB" id="10666410at2759"/>
<evidence type="ECO:0000313" key="12">
    <source>
        <dbReference type="Proteomes" id="UP000887568"/>
    </source>
</evidence>
<feature type="transmembrane region" description="Helical" evidence="9">
    <location>
        <begin position="39"/>
        <end position="56"/>
    </location>
</feature>
<keyword evidence="6 8" id="KW-0675">Receptor</keyword>
<dbReference type="GeneID" id="119731454"/>
<dbReference type="PRINTS" id="PR00237">
    <property type="entry name" value="GPCRRHODOPSN"/>
</dbReference>
<accession>A0A914AAT2</accession>
<evidence type="ECO:0000256" key="2">
    <source>
        <dbReference type="ARBA" id="ARBA00022692"/>
    </source>
</evidence>
<dbReference type="PANTHER" id="PTHR24243">
    <property type="entry name" value="G-PROTEIN COUPLED RECEPTOR"/>
    <property type="match status" value="1"/>
</dbReference>
<evidence type="ECO:0000256" key="6">
    <source>
        <dbReference type="ARBA" id="ARBA00023170"/>
    </source>
</evidence>
<reference evidence="11" key="1">
    <citation type="submission" date="2022-11" db="UniProtKB">
        <authorList>
            <consortium name="EnsemblMetazoa"/>
        </authorList>
    </citation>
    <scope>IDENTIFICATION</scope>
</reference>
<evidence type="ECO:0000256" key="5">
    <source>
        <dbReference type="ARBA" id="ARBA00023136"/>
    </source>
</evidence>
<comment type="subcellular location">
    <subcellularLocation>
        <location evidence="1">Membrane</location>
        <topology evidence="1">Multi-pass membrane protein</topology>
    </subcellularLocation>
</comment>
<dbReference type="RefSeq" id="XP_038060551.1">
    <property type="nucleotide sequence ID" value="XM_038204623.1"/>
</dbReference>
<evidence type="ECO:0000313" key="11">
    <source>
        <dbReference type="EnsemblMetazoa" id="XP_038060551.1"/>
    </source>
</evidence>
<dbReference type="PANTHER" id="PTHR24243:SF208">
    <property type="entry name" value="PYROKININ-1 RECEPTOR"/>
    <property type="match status" value="1"/>
</dbReference>
<sequence>MNGTIQHSDGLTAHERQLFRDVETHRQDYDDIIRQFSKIIAPIGILLNSIFLFVVIRVKSMHTIINVYLSNLAVADAAYLIICMSVAWALEYTHIASGTCTSLAVRIASTTMQIASYGFVAVIAVERFSAVRQPLTQRVRASKSRAAKLSAGVWVAAVVMGVLSGLASDYNYVRNLAFTQMYVVIVLLIYLAAFTITITSYIYIVIKLCHSDRERQAGQTRRVYPVVRMLVINTAVFFVLSLTDSALQIMYLVLLFFHKGAEAVIDIYWTITDVSVCAGIIRLVNSSINTLVYSVTNSQYRAAFLEAFPPLAKLLRQCRHGRRPQQTEQIELRAIPPANAAQESPAQAQ</sequence>
<keyword evidence="3 9" id="KW-1133">Transmembrane helix</keyword>
<comment type="similarity">
    <text evidence="8">Belongs to the G-protein coupled receptor 1 family.</text>
</comment>
<keyword evidence="12" id="KW-1185">Reference proteome</keyword>
<dbReference type="InterPro" id="IPR000276">
    <property type="entry name" value="GPCR_Rhodpsn"/>
</dbReference>
<evidence type="ECO:0000256" key="9">
    <source>
        <dbReference type="SAM" id="Phobius"/>
    </source>
</evidence>
<evidence type="ECO:0000256" key="3">
    <source>
        <dbReference type="ARBA" id="ARBA00022989"/>
    </source>
</evidence>
<dbReference type="SUPFAM" id="SSF81321">
    <property type="entry name" value="Family A G protein-coupled receptor-like"/>
    <property type="match status" value="1"/>
</dbReference>
<organism evidence="11 12">
    <name type="scientific">Patiria miniata</name>
    <name type="common">Bat star</name>
    <name type="synonym">Asterina miniata</name>
    <dbReference type="NCBI Taxonomy" id="46514"/>
    <lineage>
        <taxon>Eukaryota</taxon>
        <taxon>Metazoa</taxon>
        <taxon>Echinodermata</taxon>
        <taxon>Eleutherozoa</taxon>
        <taxon>Asterozoa</taxon>
        <taxon>Asteroidea</taxon>
        <taxon>Valvatacea</taxon>
        <taxon>Valvatida</taxon>
        <taxon>Asterinidae</taxon>
        <taxon>Patiria</taxon>
    </lineage>
</organism>
<dbReference type="PROSITE" id="PS00237">
    <property type="entry name" value="G_PROTEIN_RECEP_F1_1"/>
    <property type="match status" value="1"/>
</dbReference>
<protein>
    <recommendedName>
        <fullName evidence="10">G-protein coupled receptors family 1 profile domain-containing protein</fullName>
    </recommendedName>
</protein>
<evidence type="ECO:0000259" key="10">
    <source>
        <dbReference type="PROSITE" id="PS50262"/>
    </source>
</evidence>
<dbReference type="EnsemblMetazoa" id="XM_038204623.1">
    <property type="protein sequence ID" value="XP_038060551.1"/>
    <property type="gene ID" value="LOC119731454"/>
</dbReference>